<dbReference type="RefSeq" id="WP_052262276.1">
    <property type="nucleotide sequence ID" value="NZ_JWIC01000006.1"/>
</dbReference>
<feature type="transmembrane region" description="Helical" evidence="1">
    <location>
        <begin position="315"/>
        <end position="334"/>
    </location>
</feature>
<feature type="signal peptide" evidence="2">
    <location>
        <begin position="1"/>
        <end position="23"/>
    </location>
</feature>
<dbReference type="EMBL" id="KF724687">
    <property type="protein sequence ID" value="AHX39768.1"/>
    <property type="molecule type" value="Genomic_DNA"/>
</dbReference>
<organism evidence="4">
    <name type="scientific">Pseudoalteromonas luteoviolacea</name>
    <dbReference type="NCBI Taxonomy" id="43657"/>
    <lineage>
        <taxon>Bacteria</taxon>
        <taxon>Pseudomonadati</taxon>
        <taxon>Pseudomonadota</taxon>
        <taxon>Gammaproteobacteria</taxon>
        <taxon>Alteromonadales</taxon>
        <taxon>Pseudoalteromonadaceae</taxon>
        <taxon>Pseudoalteromonas</taxon>
    </lineage>
</organism>
<evidence type="ECO:0000256" key="2">
    <source>
        <dbReference type="SAM" id="SignalP"/>
    </source>
</evidence>
<feature type="transmembrane region" description="Helical" evidence="1">
    <location>
        <begin position="194"/>
        <end position="214"/>
    </location>
</feature>
<dbReference type="Gene3D" id="2.60.40.2380">
    <property type="match status" value="1"/>
</dbReference>
<dbReference type="InterPro" id="IPR050706">
    <property type="entry name" value="Cyclic-di-GMP_PDE-like"/>
</dbReference>
<dbReference type="SUPFAM" id="SSF141868">
    <property type="entry name" value="EAL domain-like"/>
    <property type="match status" value="1"/>
</dbReference>
<dbReference type="Pfam" id="PF00990">
    <property type="entry name" value="GGDEF"/>
    <property type="match status" value="1"/>
</dbReference>
<evidence type="ECO:0000259" key="3">
    <source>
        <dbReference type="PROSITE" id="PS50883"/>
    </source>
</evidence>
<dbReference type="Gene3D" id="3.30.70.270">
    <property type="match status" value="1"/>
</dbReference>
<dbReference type="PANTHER" id="PTHR33121:SF19">
    <property type="entry name" value="CYCLIC DI-GMP PHOSPHODIESTERASE PA2567"/>
    <property type="match status" value="1"/>
</dbReference>
<feature type="domain" description="EAL" evidence="3">
    <location>
        <begin position="558"/>
        <end position="811"/>
    </location>
</feature>
<dbReference type="CDD" id="cd01948">
    <property type="entry name" value="EAL"/>
    <property type="match status" value="1"/>
</dbReference>
<reference evidence="4" key="2">
    <citation type="journal article" date="2014" name="Science">
        <title>Marine tubeworm metamorphosis induced by arrays of bacterial phage tail-like structures.</title>
        <authorList>
            <person name="Shikuma N.J."/>
            <person name="Pilhofer M."/>
            <person name="Weiss G.L."/>
            <person name="Hadfield M.G."/>
            <person name="Jensen G.J."/>
            <person name="Newman D.K."/>
        </authorList>
    </citation>
    <scope>NUCLEOTIDE SEQUENCE</scope>
    <source>
        <strain evidence="4">HI1</strain>
    </source>
</reference>
<dbReference type="GO" id="GO:0071111">
    <property type="term" value="F:cyclic-guanylate-specific phosphodiesterase activity"/>
    <property type="evidence" value="ECO:0007669"/>
    <property type="project" value="InterPro"/>
</dbReference>
<evidence type="ECO:0000256" key="1">
    <source>
        <dbReference type="SAM" id="Phobius"/>
    </source>
</evidence>
<dbReference type="OrthoDB" id="6279314at2"/>
<feature type="transmembrane region" description="Helical" evidence="1">
    <location>
        <begin position="346"/>
        <end position="366"/>
    </location>
</feature>
<dbReference type="InterPro" id="IPR000160">
    <property type="entry name" value="GGDEF_dom"/>
</dbReference>
<protein>
    <submittedName>
        <fullName evidence="4">Diguanylate cyclase/phosphodiesterase</fullName>
    </submittedName>
</protein>
<keyword evidence="2" id="KW-0732">Signal</keyword>
<feature type="chain" id="PRO_5001523520" evidence="2">
    <location>
        <begin position="24"/>
        <end position="822"/>
    </location>
</feature>
<sequence length="822" mass="91725">MWLYIKKLILFIWLIVVGQCALASQQSTVKQFTDTSNQLTVDTVIDRKLSFDTANEGVKFVKGETLWVKVTSSSIASDELVVITSSIEGTLKLYQVADGKVTEYKFVSPEVAHLAPNAHILPSITLVDDARNYDIYIQVQAKYSGMLSLSVMSTEEYGKALNRRLFVIGVSSGIHYFITLFVFLMAASQSRKGLAALTAYFVCVSIQSGVSTGANNLVFPSEVASYFALYQSQIYLLSLIFAVLFLNYFMVVKRAEPAFARLVSVSIWILGLLIVLVAPLKAQHSLVFNFLGSLVCGAVYFLVLANQFKLHKSEVLAIVITWLPVFAFKAYVFVNQFGIYLPIDTSILNHVLITTHIILLASFLYWHDKNKKKQLLFYATHDKDTGAPNRYMLQQSLESLGKKNKDHTLLLFRPLVLQTIRLNMGWSYANAHLKKLLNKVSEQLNTYGNAVIAGHDSLHTSIYRLDDSLFAIILMGKFELSQVEQFVCVLSASFEEGVDFGGDLLVDQLEIGVASNPIHATNSDSLIQCAMQAMASKPAGTNKWQLFDFGNSIVSQRRIKIASALKVAIEREQLSLYLQPQLHLGTGRVYGSEALLRWHHPELGVVPPSEFIPIAESSGIVYELTEWVIETGLKQQAEIIKLLPSHTLSLNISGKDVGRKELTVQLIELVNQYALAPSQIVLEVTESATVENENILFDTLADYRSIGLRVAIDDFGTGYSSLAYLSQLGFDKLKIDKRFVMDVESSKTNQTICKATCDMAHSLGSVVVAEGIESEGSYRQLQSYHCDIGQGYFISRPLPFEQYKAWLQRMIDVEDVIHYLTS</sequence>
<feature type="transmembrane region" description="Helical" evidence="1">
    <location>
        <begin position="259"/>
        <end position="280"/>
    </location>
</feature>
<feature type="transmembrane region" description="Helical" evidence="1">
    <location>
        <begin position="165"/>
        <end position="187"/>
    </location>
</feature>
<dbReference type="AlphaFoldDB" id="A0A023PZV4"/>
<feature type="transmembrane region" description="Helical" evidence="1">
    <location>
        <begin position="286"/>
        <end position="303"/>
    </location>
</feature>
<dbReference type="Gene3D" id="3.20.20.450">
    <property type="entry name" value="EAL domain"/>
    <property type="match status" value="1"/>
</dbReference>
<keyword evidence="1" id="KW-0472">Membrane</keyword>
<dbReference type="InterPro" id="IPR043128">
    <property type="entry name" value="Rev_trsase/Diguanyl_cyclase"/>
</dbReference>
<dbReference type="InterPro" id="IPR029787">
    <property type="entry name" value="Nucleotide_cyclase"/>
</dbReference>
<dbReference type="SMART" id="SM00052">
    <property type="entry name" value="EAL"/>
    <property type="match status" value="1"/>
</dbReference>
<dbReference type="PROSITE" id="PS50883">
    <property type="entry name" value="EAL"/>
    <property type="match status" value="1"/>
</dbReference>
<reference evidence="4" key="1">
    <citation type="journal article" date="2012" name="Sci. Rep.">
        <title>Recruitment in the sea: bacterial genes required for inducing larval settlement in a polychaete worm.</title>
        <authorList>
            <person name="Huang Y."/>
            <person name="Callahan S."/>
            <person name="Hadfield M.G."/>
        </authorList>
    </citation>
    <scope>NUCLEOTIDE SEQUENCE</scope>
    <source>
        <strain evidence="4">HI1</strain>
    </source>
</reference>
<dbReference type="SMART" id="SM00267">
    <property type="entry name" value="GGDEF"/>
    <property type="match status" value="1"/>
</dbReference>
<keyword evidence="1" id="KW-1133">Transmembrane helix</keyword>
<dbReference type="InterPro" id="IPR001633">
    <property type="entry name" value="EAL_dom"/>
</dbReference>
<keyword evidence="1" id="KW-0812">Transmembrane</keyword>
<proteinExistence type="predicted"/>
<dbReference type="SUPFAM" id="SSF55073">
    <property type="entry name" value="Nucleotide cyclase"/>
    <property type="match status" value="1"/>
</dbReference>
<feature type="transmembrane region" description="Helical" evidence="1">
    <location>
        <begin position="234"/>
        <end position="252"/>
    </location>
</feature>
<dbReference type="InterPro" id="IPR035919">
    <property type="entry name" value="EAL_sf"/>
</dbReference>
<name>A0A023PZV4_9GAMM</name>
<accession>A0A023PZV4</accession>
<dbReference type="PANTHER" id="PTHR33121">
    <property type="entry name" value="CYCLIC DI-GMP PHOSPHODIESTERASE PDEF"/>
    <property type="match status" value="1"/>
</dbReference>
<dbReference type="Pfam" id="PF00563">
    <property type="entry name" value="EAL"/>
    <property type="match status" value="1"/>
</dbReference>
<evidence type="ECO:0000313" key="4">
    <source>
        <dbReference type="EMBL" id="AHX39768.1"/>
    </source>
</evidence>